<dbReference type="PANTHER" id="PTHR10869">
    <property type="entry name" value="PROLYL 4-HYDROXYLASE ALPHA SUBUNIT"/>
    <property type="match status" value="1"/>
</dbReference>
<dbReference type="HOGENOM" id="CLU_058132_0_4_1"/>
<accession>A0A0D2AUI8</accession>
<dbReference type="PANTHER" id="PTHR10869:SF246">
    <property type="entry name" value="TRANSMEMBRANE PROLYL 4-HYDROXYLASE"/>
    <property type="match status" value="1"/>
</dbReference>
<dbReference type="InterPro" id="IPR006620">
    <property type="entry name" value="Pro_4_hyd_alph"/>
</dbReference>
<evidence type="ECO:0000256" key="5">
    <source>
        <dbReference type="ARBA" id="ARBA00023004"/>
    </source>
</evidence>
<keyword evidence="9" id="KW-1185">Reference proteome</keyword>
<dbReference type="STRING" id="253628.A0A0D2AUI8"/>
<organism evidence="8 9">
    <name type="scientific">Verruconis gallopava</name>
    <dbReference type="NCBI Taxonomy" id="253628"/>
    <lineage>
        <taxon>Eukaryota</taxon>
        <taxon>Fungi</taxon>
        <taxon>Dikarya</taxon>
        <taxon>Ascomycota</taxon>
        <taxon>Pezizomycotina</taxon>
        <taxon>Dothideomycetes</taxon>
        <taxon>Pleosporomycetidae</taxon>
        <taxon>Venturiales</taxon>
        <taxon>Sympoventuriaceae</taxon>
        <taxon>Verruconis</taxon>
    </lineage>
</organism>
<evidence type="ECO:0000313" key="9">
    <source>
        <dbReference type="Proteomes" id="UP000053259"/>
    </source>
</evidence>
<dbReference type="GO" id="GO:0031418">
    <property type="term" value="F:L-ascorbic acid binding"/>
    <property type="evidence" value="ECO:0007669"/>
    <property type="project" value="InterPro"/>
</dbReference>
<evidence type="ECO:0000313" key="8">
    <source>
        <dbReference type="EMBL" id="KIW02814.1"/>
    </source>
</evidence>
<keyword evidence="6" id="KW-0812">Transmembrane</keyword>
<evidence type="ECO:0000256" key="3">
    <source>
        <dbReference type="ARBA" id="ARBA00022964"/>
    </source>
</evidence>
<feature type="domain" description="Prolyl 4-hydroxylase alpha subunit" evidence="7">
    <location>
        <begin position="74"/>
        <end position="273"/>
    </location>
</feature>
<dbReference type="GeneID" id="27313845"/>
<evidence type="ECO:0000256" key="1">
    <source>
        <dbReference type="ARBA" id="ARBA00001961"/>
    </source>
</evidence>
<dbReference type="OrthoDB" id="420380at2759"/>
<keyword evidence="2" id="KW-0479">Metal-binding</keyword>
<dbReference type="Proteomes" id="UP000053259">
    <property type="component" value="Unassembled WGS sequence"/>
</dbReference>
<keyword evidence="5" id="KW-0408">Iron</keyword>
<evidence type="ECO:0000256" key="6">
    <source>
        <dbReference type="SAM" id="Phobius"/>
    </source>
</evidence>
<dbReference type="EMBL" id="KN847547">
    <property type="protein sequence ID" value="KIW02814.1"/>
    <property type="molecule type" value="Genomic_DNA"/>
</dbReference>
<comment type="cofactor">
    <cofactor evidence="1">
        <name>L-ascorbate</name>
        <dbReference type="ChEBI" id="CHEBI:38290"/>
    </cofactor>
</comment>
<dbReference type="GO" id="GO:0005506">
    <property type="term" value="F:iron ion binding"/>
    <property type="evidence" value="ECO:0007669"/>
    <property type="project" value="InterPro"/>
</dbReference>
<dbReference type="GO" id="GO:0004656">
    <property type="term" value="F:procollagen-proline 4-dioxygenase activity"/>
    <property type="evidence" value="ECO:0007669"/>
    <property type="project" value="TreeGrafter"/>
</dbReference>
<keyword evidence="6" id="KW-1133">Transmembrane helix</keyword>
<dbReference type="SMART" id="SM00702">
    <property type="entry name" value="P4Hc"/>
    <property type="match status" value="1"/>
</dbReference>
<reference evidence="8 9" key="1">
    <citation type="submission" date="2015-01" db="EMBL/GenBank/DDBJ databases">
        <title>The Genome Sequence of Ochroconis gallopava CBS43764.</title>
        <authorList>
            <consortium name="The Broad Institute Genomics Platform"/>
            <person name="Cuomo C."/>
            <person name="de Hoog S."/>
            <person name="Gorbushina A."/>
            <person name="Stielow B."/>
            <person name="Teixiera M."/>
            <person name="Abouelleil A."/>
            <person name="Chapman S.B."/>
            <person name="Priest M."/>
            <person name="Young S.K."/>
            <person name="Wortman J."/>
            <person name="Nusbaum C."/>
            <person name="Birren B."/>
        </authorList>
    </citation>
    <scope>NUCLEOTIDE SEQUENCE [LARGE SCALE GENOMIC DNA]</scope>
    <source>
        <strain evidence="8 9">CBS 43764</strain>
    </source>
</reference>
<dbReference type="AlphaFoldDB" id="A0A0D2AUI8"/>
<dbReference type="FunFam" id="2.60.120.620:FF:000027">
    <property type="entry name" value="Oxidoreductase, 2OG-Fe(II) oxygenase family family"/>
    <property type="match status" value="1"/>
</dbReference>
<proteinExistence type="predicted"/>
<evidence type="ECO:0000256" key="4">
    <source>
        <dbReference type="ARBA" id="ARBA00023002"/>
    </source>
</evidence>
<dbReference type="InterPro" id="IPR044862">
    <property type="entry name" value="Pro_4_hyd_alph_FE2OG_OXY"/>
</dbReference>
<keyword evidence="6" id="KW-0472">Membrane</keyword>
<feature type="transmembrane region" description="Helical" evidence="6">
    <location>
        <begin position="12"/>
        <end position="31"/>
    </location>
</feature>
<dbReference type="Pfam" id="PF13640">
    <property type="entry name" value="2OG-FeII_Oxy_3"/>
    <property type="match status" value="1"/>
</dbReference>
<keyword evidence="3" id="KW-0223">Dioxygenase</keyword>
<keyword evidence="4" id="KW-0560">Oxidoreductase</keyword>
<evidence type="ECO:0000256" key="2">
    <source>
        <dbReference type="ARBA" id="ARBA00022723"/>
    </source>
</evidence>
<dbReference type="Gene3D" id="2.60.120.620">
    <property type="entry name" value="q2cbj1_9rhob like domain"/>
    <property type="match status" value="1"/>
</dbReference>
<gene>
    <name evidence="8" type="ORF">PV09_05872</name>
</gene>
<dbReference type="InParanoid" id="A0A0D2AUI8"/>
<dbReference type="VEuPathDB" id="FungiDB:PV09_05872"/>
<name>A0A0D2AUI8_9PEZI</name>
<protein>
    <recommendedName>
        <fullName evidence="7">Prolyl 4-hydroxylase alpha subunit domain-containing protein</fullName>
    </recommendedName>
</protein>
<dbReference type="InterPro" id="IPR045054">
    <property type="entry name" value="P4HA-like"/>
</dbReference>
<dbReference type="RefSeq" id="XP_016212683.1">
    <property type="nucleotide sequence ID" value="XM_016359434.1"/>
</dbReference>
<sequence length="298" mass="33797">MAFKPSSLIEYALLAIPLYLFAISPLLRIFFPDVASSTTSSYQSFERTDSLIIPDDTLQCPPHSYATHIAHHEPLVIYVENFLSDAEAEHLVALAEKSYQLSTVFTGEAESFDPKIRNSSKALLARDDVVRCIEQRAREFQGWRKDVYIERLWAQKYEAGGHYTYHYDWSGDLSHRSGGRLSTFMVYLSADCEGGGTKFPRLGKPGEGKWCEFVDCEAKDEDGEGEGVVFKPRKGAAVYWENFRPDGRGYEETWHAGLPVKSGTKIGLNIWSWWQPGYSEALNRLETEREAKTSPDEL</sequence>
<evidence type="ECO:0000259" key="7">
    <source>
        <dbReference type="SMART" id="SM00702"/>
    </source>
</evidence>
<dbReference type="GO" id="GO:0005783">
    <property type="term" value="C:endoplasmic reticulum"/>
    <property type="evidence" value="ECO:0007669"/>
    <property type="project" value="TreeGrafter"/>
</dbReference>